<dbReference type="Pfam" id="PF01627">
    <property type="entry name" value="Hpt"/>
    <property type="match status" value="1"/>
</dbReference>
<dbReference type="InterPro" id="IPR008207">
    <property type="entry name" value="Sig_transdc_His_kin_Hpt_dom"/>
</dbReference>
<evidence type="ECO:0000313" key="13">
    <source>
        <dbReference type="EMBL" id="MBJ6749218.1"/>
    </source>
</evidence>
<feature type="domain" description="Histidine kinase" evidence="8">
    <location>
        <begin position="504"/>
        <end position="727"/>
    </location>
</feature>
<dbReference type="Pfam" id="PF00072">
    <property type="entry name" value="Response_reg"/>
    <property type="match status" value="1"/>
</dbReference>
<evidence type="ECO:0000259" key="9">
    <source>
        <dbReference type="PROSITE" id="PS50110"/>
    </source>
</evidence>
<dbReference type="PRINTS" id="PR00344">
    <property type="entry name" value="BCTRLSENSOR"/>
</dbReference>
<name>A0ABS0YA70_9BACT</name>
<dbReference type="CDD" id="cd00088">
    <property type="entry name" value="HPT"/>
    <property type="match status" value="1"/>
</dbReference>
<dbReference type="PANTHER" id="PTHR43065:SF42">
    <property type="entry name" value="TWO-COMPONENT SENSOR PPRA"/>
    <property type="match status" value="1"/>
</dbReference>
<reference evidence="13 14" key="1">
    <citation type="submission" date="2020-12" db="EMBL/GenBank/DDBJ databases">
        <title>Geomonas sp. Red421, isolated from paddy soil.</title>
        <authorList>
            <person name="Xu Z."/>
            <person name="Zhang Z."/>
            <person name="Masuda Y."/>
            <person name="Itoh H."/>
            <person name="Senoo K."/>
        </authorList>
    </citation>
    <scope>NUCLEOTIDE SEQUENCE [LARGE SCALE GENOMIC DNA]</scope>
    <source>
        <strain evidence="13 14">Red421</strain>
    </source>
</reference>
<dbReference type="InterPro" id="IPR011006">
    <property type="entry name" value="CheY-like_superfamily"/>
</dbReference>
<dbReference type="CDD" id="cd00082">
    <property type="entry name" value="HisKA"/>
    <property type="match status" value="1"/>
</dbReference>
<dbReference type="Proteomes" id="UP000614714">
    <property type="component" value="Unassembled WGS sequence"/>
</dbReference>
<keyword evidence="7" id="KW-0472">Membrane</keyword>
<dbReference type="EC" id="2.7.13.3" evidence="2"/>
<comment type="catalytic activity">
    <reaction evidence="1">
        <text>ATP + protein L-histidine = ADP + protein N-phospho-L-histidine.</text>
        <dbReference type="EC" id="2.7.13.3"/>
    </reaction>
</comment>
<dbReference type="InterPro" id="IPR036097">
    <property type="entry name" value="HisK_dim/P_sf"/>
</dbReference>
<comment type="caution">
    <text evidence="13">The sequence shown here is derived from an EMBL/GenBank/DDBJ whole genome shotgun (WGS) entry which is preliminary data.</text>
</comment>
<dbReference type="CDD" id="cd12915">
    <property type="entry name" value="PDC2_DGC_like"/>
    <property type="match status" value="1"/>
</dbReference>
<dbReference type="PROSITE" id="PS50894">
    <property type="entry name" value="HPT"/>
    <property type="match status" value="1"/>
</dbReference>
<dbReference type="PROSITE" id="PS50113">
    <property type="entry name" value="PAC"/>
    <property type="match status" value="1"/>
</dbReference>
<dbReference type="InterPro" id="IPR001610">
    <property type="entry name" value="PAC"/>
</dbReference>
<evidence type="ECO:0000259" key="11">
    <source>
        <dbReference type="PROSITE" id="PS50113"/>
    </source>
</evidence>
<evidence type="ECO:0000256" key="2">
    <source>
        <dbReference type="ARBA" id="ARBA00012438"/>
    </source>
</evidence>
<evidence type="ECO:0000256" key="6">
    <source>
        <dbReference type="SAM" id="Coils"/>
    </source>
</evidence>
<evidence type="ECO:0000259" key="8">
    <source>
        <dbReference type="PROSITE" id="PS50109"/>
    </source>
</evidence>
<dbReference type="RefSeq" id="WP_199387756.1">
    <property type="nucleotide sequence ID" value="NZ_JAEMHL010000001.1"/>
</dbReference>
<dbReference type="CDD" id="cd00130">
    <property type="entry name" value="PAS"/>
    <property type="match status" value="1"/>
</dbReference>
<sequence>MKDTRTSGQAPTRLAARLLATAILLNLFVYAIVGLSLYKIRQQYAQGVAFSTYNLAQTLEANVSSIIDRIDTVLFAVAEEAGAELSEGRLQPTLMRSFLGRLKKQTPELYGIHVADARGELICGTDFAPGRIISASDREYFRALRDDPRKEMVISKPLVSHATGKWVLVIARKVSAADGTFLGIVTGTITLEHFKETFASLDLGPHGAMSLRDSDLAQIVRVPDRQGVGSAVGERNLSREVLASVRATPDHGSYTAEVKTDRIRRTISYRKLAKHPLYIFVGQATQDYLAPWYHEAGLAAALLAFFTLLSLFSVRQIRRRWRQETEAMEAVRQREEDLQEQAALLEEEIEDRIRAEKGLAESEGHLRSLFDGSPVGMFRTTLDGRFLQMNGAQAAMFGYSSPQGMMDEVNPSGAAGLWASPEARAELVAAARSAQGSYVQRQVTLYRKDGSLLDAIFYIMATTDPHSQEPCLVGFIQDLTERKKLEEQLYQSQKMESIGRLAGGVAHDFNNMLSVILGAAQLAMPKVPQGSELWELLDAITMAAERSSGITRQLLAFSRKDAILPKAIDLNAHVAQARTNLGRLIGEDVQLRFLPGADLWTIRMDPSQVDQILMNLSVNARDAMRGGGSLTLATKNIHIDSDYCHSHPGARPGDYVLLTVADTGCGMDSETQKRIFEPFFTTKPLGEGTGLGLSTVYGIVTQNEGFIQCCSEPGQGTTFYIHLPRLAEPTPESEEAGDLPSTGTGTILLVEDEEMLMRIASKLLQQLGYTVIQAQSPQAAISICEQPGQAIDLILTDVIMPEMNGKEMVDRIKGVRPDLKVIFMSGYTADIVAHRGIVEAGMNYVQKPLELHRLREEIGRVLRDAAPAPAEAVVQDVSLSENITDDVEVIDLFRARATEYLDQIEAGLRGGDCAKICFFAHKLRGAAAAVGGQSLATLAGTLEDASGSGAVDPGAMAEAVSGIKRELERLLAALDAAR</sequence>
<dbReference type="NCBIfam" id="TIGR00229">
    <property type="entry name" value="sensory_box"/>
    <property type="match status" value="1"/>
</dbReference>
<feature type="domain" description="Response regulatory" evidence="9">
    <location>
        <begin position="746"/>
        <end position="862"/>
    </location>
</feature>
<evidence type="ECO:0000256" key="5">
    <source>
        <dbReference type="PROSITE-ProRule" id="PRU00169"/>
    </source>
</evidence>
<dbReference type="PANTHER" id="PTHR43065">
    <property type="entry name" value="SENSOR HISTIDINE KINASE"/>
    <property type="match status" value="1"/>
</dbReference>
<keyword evidence="3 5" id="KW-0597">Phosphoprotein</keyword>
<feature type="transmembrane region" description="Helical" evidence="7">
    <location>
        <begin position="296"/>
        <end position="314"/>
    </location>
</feature>
<feature type="modified residue" description="4-aspartylphosphate" evidence="5">
    <location>
        <position position="797"/>
    </location>
</feature>
<keyword evidence="7" id="KW-0812">Transmembrane</keyword>
<dbReference type="PROSITE" id="PS50110">
    <property type="entry name" value="RESPONSE_REGULATORY"/>
    <property type="match status" value="1"/>
</dbReference>
<dbReference type="Pfam" id="PF02518">
    <property type="entry name" value="HATPase_c"/>
    <property type="match status" value="1"/>
</dbReference>
<dbReference type="Pfam" id="PF13188">
    <property type="entry name" value="PAS_8"/>
    <property type="match status" value="1"/>
</dbReference>
<keyword evidence="7" id="KW-1133">Transmembrane helix</keyword>
<protein>
    <recommendedName>
        <fullName evidence="2">histidine kinase</fullName>
        <ecNumber evidence="2">2.7.13.3</ecNumber>
    </recommendedName>
</protein>
<dbReference type="CDD" id="cd12914">
    <property type="entry name" value="PDC1_DGC_like"/>
    <property type="match status" value="1"/>
</dbReference>
<dbReference type="SMART" id="SM00086">
    <property type="entry name" value="PAC"/>
    <property type="match status" value="1"/>
</dbReference>
<feature type="modified residue" description="Phosphohistidine" evidence="4">
    <location>
        <position position="921"/>
    </location>
</feature>
<dbReference type="SMART" id="SM00388">
    <property type="entry name" value="HisKA"/>
    <property type="match status" value="1"/>
</dbReference>
<dbReference type="CDD" id="cd00156">
    <property type="entry name" value="REC"/>
    <property type="match status" value="1"/>
</dbReference>
<feature type="domain" description="PAC" evidence="11">
    <location>
        <begin position="439"/>
        <end position="491"/>
    </location>
</feature>
<dbReference type="PROSITE" id="PS50112">
    <property type="entry name" value="PAS"/>
    <property type="match status" value="1"/>
</dbReference>
<organism evidence="13 14">
    <name type="scientific">Geomonas anaerohicana</name>
    <dbReference type="NCBI Taxonomy" id="2798583"/>
    <lineage>
        <taxon>Bacteria</taxon>
        <taxon>Pseudomonadati</taxon>
        <taxon>Thermodesulfobacteriota</taxon>
        <taxon>Desulfuromonadia</taxon>
        <taxon>Geobacterales</taxon>
        <taxon>Geobacteraceae</taxon>
        <taxon>Geomonas</taxon>
    </lineage>
</organism>
<dbReference type="InterPro" id="IPR003594">
    <property type="entry name" value="HATPase_dom"/>
</dbReference>
<dbReference type="InterPro" id="IPR036890">
    <property type="entry name" value="HATPase_C_sf"/>
</dbReference>
<dbReference type="SMART" id="SM00448">
    <property type="entry name" value="REC"/>
    <property type="match status" value="1"/>
</dbReference>
<dbReference type="Gene3D" id="1.10.287.130">
    <property type="match status" value="1"/>
</dbReference>
<evidence type="ECO:0000313" key="14">
    <source>
        <dbReference type="Proteomes" id="UP000614714"/>
    </source>
</evidence>
<evidence type="ECO:0000259" key="10">
    <source>
        <dbReference type="PROSITE" id="PS50112"/>
    </source>
</evidence>
<dbReference type="InterPro" id="IPR001789">
    <property type="entry name" value="Sig_transdc_resp-reg_receiver"/>
</dbReference>
<dbReference type="SMART" id="SM00073">
    <property type="entry name" value="HPT"/>
    <property type="match status" value="1"/>
</dbReference>
<gene>
    <name evidence="13" type="ORF">JFN91_03230</name>
</gene>
<dbReference type="Gene3D" id="3.40.50.2300">
    <property type="match status" value="1"/>
</dbReference>
<keyword evidence="14" id="KW-1185">Reference proteome</keyword>
<feature type="domain" description="HPt" evidence="12">
    <location>
        <begin position="882"/>
        <end position="977"/>
    </location>
</feature>
<dbReference type="SUPFAM" id="SSF55874">
    <property type="entry name" value="ATPase domain of HSP90 chaperone/DNA topoisomerase II/histidine kinase"/>
    <property type="match status" value="1"/>
</dbReference>
<dbReference type="SMART" id="SM00387">
    <property type="entry name" value="HATPase_c"/>
    <property type="match status" value="1"/>
</dbReference>
<evidence type="ECO:0000256" key="1">
    <source>
        <dbReference type="ARBA" id="ARBA00000085"/>
    </source>
</evidence>
<dbReference type="Pfam" id="PF00512">
    <property type="entry name" value="HisKA"/>
    <property type="match status" value="1"/>
</dbReference>
<dbReference type="SUPFAM" id="SSF55785">
    <property type="entry name" value="PYP-like sensor domain (PAS domain)"/>
    <property type="match status" value="1"/>
</dbReference>
<dbReference type="SUPFAM" id="SSF52172">
    <property type="entry name" value="CheY-like"/>
    <property type="match status" value="1"/>
</dbReference>
<dbReference type="Gene3D" id="3.30.565.10">
    <property type="entry name" value="Histidine kinase-like ATPase, C-terminal domain"/>
    <property type="match status" value="1"/>
</dbReference>
<dbReference type="InterPro" id="IPR004358">
    <property type="entry name" value="Sig_transdc_His_kin-like_C"/>
</dbReference>
<evidence type="ECO:0000256" key="7">
    <source>
        <dbReference type="SAM" id="Phobius"/>
    </source>
</evidence>
<dbReference type="SUPFAM" id="SSF47384">
    <property type="entry name" value="Homodimeric domain of signal transducing histidine kinase"/>
    <property type="match status" value="1"/>
</dbReference>
<evidence type="ECO:0000256" key="4">
    <source>
        <dbReference type="PROSITE-ProRule" id="PRU00110"/>
    </source>
</evidence>
<dbReference type="PROSITE" id="PS50109">
    <property type="entry name" value="HIS_KIN"/>
    <property type="match status" value="1"/>
</dbReference>
<feature type="domain" description="PAS" evidence="10">
    <location>
        <begin position="362"/>
        <end position="403"/>
    </location>
</feature>
<dbReference type="Gene3D" id="1.20.120.160">
    <property type="entry name" value="HPT domain"/>
    <property type="match status" value="1"/>
</dbReference>
<dbReference type="InterPro" id="IPR035965">
    <property type="entry name" value="PAS-like_dom_sf"/>
</dbReference>
<accession>A0ABS0YA70</accession>
<dbReference type="InterPro" id="IPR000014">
    <property type="entry name" value="PAS"/>
</dbReference>
<proteinExistence type="predicted"/>
<dbReference type="EMBL" id="JAEMHL010000001">
    <property type="protein sequence ID" value="MBJ6749218.1"/>
    <property type="molecule type" value="Genomic_DNA"/>
</dbReference>
<feature type="coiled-coil region" evidence="6">
    <location>
        <begin position="328"/>
        <end position="355"/>
    </location>
</feature>
<dbReference type="InterPro" id="IPR003661">
    <property type="entry name" value="HisK_dim/P_dom"/>
</dbReference>
<feature type="transmembrane region" description="Helical" evidence="7">
    <location>
        <begin position="14"/>
        <end position="38"/>
    </location>
</feature>
<evidence type="ECO:0000259" key="12">
    <source>
        <dbReference type="PROSITE" id="PS50894"/>
    </source>
</evidence>
<dbReference type="InterPro" id="IPR000700">
    <property type="entry name" value="PAS-assoc_C"/>
</dbReference>
<keyword evidence="6" id="KW-0175">Coiled coil</keyword>
<dbReference type="SUPFAM" id="SSF47226">
    <property type="entry name" value="Histidine-containing phosphotransfer domain, HPT domain"/>
    <property type="match status" value="1"/>
</dbReference>
<evidence type="ECO:0000256" key="3">
    <source>
        <dbReference type="ARBA" id="ARBA00022553"/>
    </source>
</evidence>
<dbReference type="Gene3D" id="3.30.450.20">
    <property type="entry name" value="PAS domain"/>
    <property type="match status" value="3"/>
</dbReference>
<dbReference type="InterPro" id="IPR005467">
    <property type="entry name" value="His_kinase_dom"/>
</dbReference>
<dbReference type="InterPro" id="IPR036641">
    <property type="entry name" value="HPT_dom_sf"/>
</dbReference>